<comment type="subcellular location">
    <subcellularLocation>
        <location evidence="1">Cell membrane</location>
        <topology evidence="1">Peripheral membrane protein</topology>
        <orientation evidence="1">Cytoplasmic side</orientation>
    </subcellularLocation>
</comment>
<keyword evidence="7" id="KW-1185">Reference proteome</keyword>
<comment type="caution">
    <text evidence="6">The sequence shown here is derived from an EMBL/GenBank/DDBJ whole genome shotgun (WGS) entry which is preliminary data.</text>
</comment>
<evidence type="ECO:0000256" key="3">
    <source>
        <dbReference type="ARBA" id="ARBA00022687"/>
    </source>
</evidence>
<name>A0A553NU90_TIGCA</name>
<dbReference type="SMART" id="SM00185">
    <property type="entry name" value="ARM"/>
    <property type="match status" value="6"/>
</dbReference>
<protein>
    <recommendedName>
        <fullName evidence="2">Armadillo segment polarity protein</fullName>
    </recommendedName>
</protein>
<dbReference type="GO" id="GO:0016055">
    <property type="term" value="P:Wnt signaling pathway"/>
    <property type="evidence" value="ECO:0007669"/>
    <property type="project" value="UniProtKB-KW"/>
</dbReference>
<keyword evidence="4" id="KW-0130">Cell adhesion</keyword>
<evidence type="ECO:0000313" key="6">
    <source>
        <dbReference type="EMBL" id="TRY69010.1"/>
    </source>
</evidence>
<dbReference type="InterPro" id="IPR013284">
    <property type="entry name" value="Beta-catenin"/>
</dbReference>
<dbReference type="SUPFAM" id="SSF48371">
    <property type="entry name" value="ARM repeat"/>
    <property type="match status" value="1"/>
</dbReference>
<dbReference type="InterPro" id="IPR011989">
    <property type="entry name" value="ARM-like"/>
</dbReference>
<dbReference type="InterPro" id="IPR016024">
    <property type="entry name" value="ARM-type_fold"/>
</dbReference>
<evidence type="ECO:0000256" key="2">
    <source>
        <dbReference type="ARBA" id="ARBA00022289"/>
    </source>
</evidence>
<sequence length="706" mass="79830">MEQFDEVDFMDPNFTMKFSEDDVWHAINTKVDQTRSDRIRRALFPETLNQSEINNILHLRIHPEVPSALEQLSQPAQDLKFAIEELLEYVHDVELATKIASEVTNLLKNEDLEVVRNAAELVLDLSYSEAPAQVVIGHPHLLATLEMVLDKAGGSKMEEQIKKAGAGAMLNLTKYEKGRYVIFESGGIPYLVKLLGAQPLTVTFYATQSLHNLLQYLEGAKAAIISAGGIQRMVPLLQLKDIKFLAMLMDCLQMLCFKASESKLAVRNCKGPKHILAILKRNPSDKKLLFTMSRLLKVLSTCVYNKEDMADQGGFYLIAKRLPQMREESTFKNFLTTLRNISDAKANFYIDHEILDIILKQLESSNETVVQISAGILGNLTSERPSKKVAVFECNGVEVILRALDHPNRLGTTQMALILTLRHMSARHRLGRDIRAEIRKLGGLNLIMHILLTSTDWVVLSPTIGLIRNLANMTQNHKDMEDFMVVVRLCNLLSHTVNALALLKENKREDDDDYHIKNPKDSELDGVDLHDILIDCIGTLALLVHRPSLKTQIEGLEILELLRELEDREDEDVKMVVDEFFNAYNDTYTFSYDSHGRTLSRDSQMIDDKLDDLGYEIVDDKEFVGQPGEAPEAVYENTSAFSTLNRSIVVTDPNDRAYLNDSLRVQTAPSRSSSYQSITSSATMDMSQSRNYYGSNRKIVYEDNEL</sequence>
<dbReference type="InterPro" id="IPR000225">
    <property type="entry name" value="Armadillo"/>
</dbReference>
<dbReference type="CDD" id="cd21719">
    <property type="entry name" value="CTNNAbd_CTNNB1-like"/>
    <property type="match status" value="1"/>
</dbReference>
<organism evidence="6 7">
    <name type="scientific">Tigriopus californicus</name>
    <name type="common">Marine copepod</name>
    <dbReference type="NCBI Taxonomy" id="6832"/>
    <lineage>
        <taxon>Eukaryota</taxon>
        <taxon>Metazoa</taxon>
        <taxon>Ecdysozoa</taxon>
        <taxon>Arthropoda</taxon>
        <taxon>Crustacea</taxon>
        <taxon>Multicrustacea</taxon>
        <taxon>Hexanauplia</taxon>
        <taxon>Copepoda</taxon>
        <taxon>Harpacticoida</taxon>
        <taxon>Harpacticidae</taxon>
        <taxon>Tigriopus</taxon>
    </lineage>
</organism>
<evidence type="ECO:0000256" key="1">
    <source>
        <dbReference type="ARBA" id="ARBA00004413"/>
    </source>
</evidence>
<dbReference type="AlphaFoldDB" id="A0A553NU90"/>
<dbReference type="GO" id="GO:0007155">
    <property type="term" value="P:cell adhesion"/>
    <property type="evidence" value="ECO:0007669"/>
    <property type="project" value="InterPro"/>
</dbReference>
<dbReference type="OrthoDB" id="195736at2759"/>
<evidence type="ECO:0000313" key="7">
    <source>
        <dbReference type="Proteomes" id="UP000318571"/>
    </source>
</evidence>
<dbReference type="Gene3D" id="1.25.10.10">
    <property type="entry name" value="Leucine-rich Repeat Variant"/>
    <property type="match status" value="1"/>
</dbReference>
<evidence type="ECO:0000256" key="4">
    <source>
        <dbReference type="ARBA" id="ARBA00022889"/>
    </source>
</evidence>
<dbReference type="GO" id="GO:0045296">
    <property type="term" value="F:cadherin binding"/>
    <property type="evidence" value="ECO:0007669"/>
    <property type="project" value="InterPro"/>
</dbReference>
<proteinExistence type="predicted"/>
<dbReference type="GO" id="GO:0005886">
    <property type="term" value="C:plasma membrane"/>
    <property type="evidence" value="ECO:0007669"/>
    <property type="project" value="UniProtKB-SubCell"/>
</dbReference>
<reference evidence="6 7" key="1">
    <citation type="journal article" date="2018" name="Nat. Ecol. Evol.">
        <title>Genomic signatures of mitonuclear coevolution across populations of Tigriopus californicus.</title>
        <authorList>
            <person name="Barreto F.S."/>
            <person name="Watson E.T."/>
            <person name="Lima T.G."/>
            <person name="Willett C.S."/>
            <person name="Edmands S."/>
            <person name="Li W."/>
            <person name="Burton R.S."/>
        </authorList>
    </citation>
    <scope>NUCLEOTIDE SEQUENCE [LARGE SCALE GENOMIC DNA]</scope>
    <source>
        <strain evidence="6 7">San Diego</strain>
    </source>
</reference>
<dbReference type="PANTHER" id="PTHR45976">
    <property type="entry name" value="ARMADILLO SEGMENT POLARITY PROTEIN"/>
    <property type="match status" value="1"/>
</dbReference>
<accession>A0A553NU90</accession>
<dbReference type="PROSITE" id="PS50176">
    <property type="entry name" value="ARM_REPEAT"/>
    <property type="match status" value="1"/>
</dbReference>
<dbReference type="EMBL" id="VCGU01000010">
    <property type="protein sequence ID" value="TRY69010.1"/>
    <property type="molecule type" value="Genomic_DNA"/>
</dbReference>
<evidence type="ECO:0000256" key="5">
    <source>
        <dbReference type="PROSITE-ProRule" id="PRU00259"/>
    </source>
</evidence>
<gene>
    <name evidence="6" type="ORF">TCAL_12016</name>
</gene>
<feature type="repeat" description="ARM" evidence="5">
    <location>
        <begin position="186"/>
        <end position="228"/>
    </location>
</feature>
<dbReference type="PRINTS" id="PR01869">
    <property type="entry name" value="BCATNINFAMLY"/>
</dbReference>
<dbReference type="STRING" id="6832.A0A553NU90"/>
<keyword evidence="3" id="KW-0879">Wnt signaling pathway</keyword>
<dbReference type="Proteomes" id="UP000318571">
    <property type="component" value="Chromosome 1"/>
</dbReference>